<name>A0A7M7NE15_STRPU</name>
<feature type="region of interest" description="Disordered" evidence="9">
    <location>
        <begin position="205"/>
        <end position="275"/>
    </location>
</feature>
<feature type="compositionally biased region" description="Polar residues" evidence="9">
    <location>
        <begin position="35"/>
        <end position="58"/>
    </location>
</feature>
<reference evidence="12" key="1">
    <citation type="submission" date="2015-02" db="EMBL/GenBank/DDBJ databases">
        <title>Genome sequencing for Strongylocentrotus purpuratus.</title>
        <authorList>
            <person name="Murali S."/>
            <person name="Liu Y."/>
            <person name="Vee V."/>
            <person name="English A."/>
            <person name="Wang M."/>
            <person name="Skinner E."/>
            <person name="Han Y."/>
            <person name="Muzny D.M."/>
            <person name="Worley K.C."/>
            <person name="Gibbs R.A."/>
        </authorList>
    </citation>
    <scope>NUCLEOTIDE SEQUENCE</scope>
</reference>
<dbReference type="GO" id="GO:0002376">
    <property type="term" value="P:immune system process"/>
    <property type="evidence" value="ECO:0000318"/>
    <property type="project" value="GO_Central"/>
</dbReference>
<keyword evidence="6" id="KW-0010">Activator</keyword>
<dbReference type="Proteomes" id="UP000007110">
    <property type="component" value="Unassembled WGS sequence"/>
</dbReference>
<evidence type="ECO:0000256" key="5">
    <source>
        <dbReference type="ARBA" id="ARBA00023125"/>
    </source>
</evidence>
<dbReference type="GeneID" id="115918232"/>
<dbReference type="OrthoDB" id="6538197at2759"/>
<dbReference type="SUPFAM" id="SSF46785">
    <property type="entry name" value="Winged helix' DNA-binding domain"/>
    <property type="match status" value="1"/>
</dbReference>
<protein>
    <recommendedName>
        <fullName evidence="10">IRF tryptophan pentad repeat domain-containing protein</fullName>
    </recommendedName>
</protein>
<evidence type="ECO:0000313" key="12">
    <source>
        <dbReference type="Proteomes" id="UP000007110"/>
    </source>
</evidence>
<dbReference type="PANTHER" id="PTHR11949:SF17">
    <property type="entry name" value="IRF TRYPTOPHAN PENTAD REPEAT DOMAIN-CONTAINING PROTEIN"/>
    <property type="match status" value="1"/>
</dbReference>
<feature type="compositionally biased region" description="Basic residues" evidence="9">
    <location>
        <begin position="210"/>
        <end position="219"/>
    </location>
</feature>
<dbReference type="OMA" id="CRTDRYP"/>
<comment type="subcellular location">
    <subcellularLocation>
        <location evidence="1">Nucleus</location>
    </subcellularLocation>
</comment>
<dbReference type="PANTHER" id="PTHR11949">
    <property type="entry name" value="INTERFERON REGULATORY FACTOR"/>
    <property type="match status" value="1"/>
</dbReference>
<evidence type="ECO:0000313" key="11">
    <source>
        <dbReference type="EnsemblMetazoa" id="XP_030835278"/>
    </source>
</evidence>
<feature type="domain" description="IRF tryptophan pentad repeat" evidence="10">
    <location>
        <begin position="104"/>
        <end position="214"/>
    </location>
</feature>
<dbReference type="GO" id="GO:0000978">
    <property type="term" value="F:RNA polymerase II cis-regulatory region sequence-specific DNA binding"/>
    <property type="evidence" value="ECO:0000318"/>
    <property type="project" value="GO_Central"/>
</dbReference>
<keyword evidence="5" id="KW-0238">DNA-binding</keyword>
<evidence type="ECO:0000256" key="4">
    <source>
        <dbReference type="ARBA" id="ARBA00023015"/>
    </source>
</evidence>
<dbReference type="InterPro" id="IPR019817">
    <property type="entry name" value="Interferon_reg_fac_CS"/>
</dbReference>
<keyword evidence="12" id="KW-1185">Reference proteome</keyword>
<dbReference type="EnsemblMetazoa" id="XM_030979418">
    <property type="protein sequence ID" value="XP_030835278"/>
    <property type="gene ID" value="LOC115918232"/>
</dbReference>
<reference evidence="11" key="2">
    <citation type="submission" date="2021-01" db="UniProtKB">
        <authorList>
            <consortium name="EnsemblMetazoa"/>
        </authorList>
    </citation>
    <scope>IDENTIFICATION</scope>
</reference>
<dbReference type="SMART" id="SM00348">
    <property type="entry name" value="IRF"/>
    <property type="match status" value="1"/>
</dbReference>
<evidence type="ECO:0000256" key="9">
    <source>
        <dbReference type="SAM" id="MobiDB-lite"/>
    </source>
</evidence>
<dbReference type="InParanoid" id="A0A7M7NE15"/>
<dbReference type="InterPro" id="IPR036390">
    <property type="entry name" value="WH_DNA-bd_sf"/>
</dbReference>
<dbReference type="Pfam" id="PF00605">
    <property type="entry name" value="IRF"/>
    <property type="match status" value="1"/>
</dbReference>
<dbReference type="AlphaFoldDB" id="A0A7M7NE15"/>
<dbReference type="RefSeq" id="XP_030835278.1">
    <property type="nucleotide sequence ID" value="XM_030979418.1"/>
</dbReference>
<proteinExistence type="predicted"/>
<dbReference type="GO" id="GO:0000981">
    <property type="term" value="F:DNA-binding transcription factor activity, RNA polymerase II-specific"/>
    <property type="evidence" value="ECO:0000318"/>
    <property type="project" value="GO_Central"/>
</dbReference>
<dbReference type="FunFam" id="1.10.10.10:FF:000065">
    <property type="entry name" value="Interferon regulatory factor"/>
    <property type="match status" value="1"/>
</dbReference>
<feature type="region of interest" description="Disordered" evidence="9">
    <location>
        <begin position="34"/>
        <end position="58"/>
    </location>
</feature>
<dbReference type="CDD" id="cd00103">
    <property type="entry name" value="IRF"/>
    <property type="match status" value="1"/>
</dbReference>
<dbReference type="PRINTS" id="PR00267">
    <property type="entry name" value="INTFRNREGFCT"/>
</dbReference>
<organism evidence="11 12">
    <name type="scientific">Strongylocentrotus purpuratus</name>
    <name type="common">Purple sea urchin</name>
    <dbReference type="NCBI Taxonomy" id="7668"/>
    <lineage>
        <taxon>Eukaryota</taxon>
        <taxon>Metazoa</taxon>
        <taxon>Echinodermata</taxon>
        <taxon>Eleutherozoa</taxon>
        <taxon>Echinozoa</taxon>
        <taxon>Echinoidea</taxon>
        <taxon>Euechinoidea</taxon>
        <taxon>Echinacea</taxon>
        <taxon>Camarodonta</taxon>
        <taxon>Echinidea</taxon>
        <taxon>Strongylocentrotidae</taxon>
        <taxon>Strongylocentrotus</taxon>
    </lineage>
</organism>
<evidence type="ECO:0000256" key="7">
    <source>
        <dbReference type="ARBA" id="ARBA00023163"/>
    </source>
</evidence>
<dbReference type="GO" id="GO:0005634">
    <property type="term" value="C:nucleus"/>
    <property type="evidence" value="ECO:0000318"/>
    <property type="project" value="GO_Central"/>
</dbReference>
<keyword evidence="2" id="KW-1017">Isopeptide bond</keyword>
<evidence type="ECO:0000256" key="2">
    <source>
        <dbReference type="ARBA" id="ARBA00022499"/>
    </source>
</evidence>
<dbReference type="Gene3D" id="1.10.10.10">
    <property type="entry name" value="Winged helix-like DNA-binding domain superfamily/Winged helix DNA-binding domain"/>
    <property type="match status" value="1"/>
</dbReference>
<evidence type="ECO:0000259" key="10">
    <source>
        <dbReference type="PROSITE" id="PS51507"/>
    </source>
</evidence>
<keyword evidence="4" id="KW-0805">Transcription regulation</keyword>
<keyword evidence="8" id="KW-0539">Nucleus</keyword>
<accession>A0A7M7NE15</accession>
<sequence length="574" mass="64245">MFHISVYCRTDRFPATPNEMPGLIMTHVPSDLSRRTASNFSETPHTHTGTSINSSARQPFNAPQMTISAATHPTSSATGPYHGGAACTMMSASSSSRIVRPAERLRLREWLRKMIETQAIQGLHWIDKERQIVKIPWKHAARHGWSRDKDACLFRAWAIHTKKYDPATDCPKANPKVWKANFRCAINSLPDIEELREKGKTKGNDAYKVYRLHPKKSKRQSRDAEGANKVIKRQRSTSKTRGGNKTEKKQRKRNSLIIPSAESLKAEHPSVTRLSNASDELAEDLLNKRIAEIRASKSDRMSLNVKCVFNPPNGLSSTVSSHALLSPMSPPSTLQSPTTPYSMPTNGHHFASPNAYSSTMTHSTCVSPCSTVASTPASTPQSPPPPYQVVMNNRQEMQYRLGFNMEARFEMSHQNQMGYESYHDDLSDSDSCGRMSEEEVANLVMELKDQSPGHSSRSMSPLDGNNNLDATMDYSSCWSNQRQHQDEKAFFGGNNYQTMAMTNNRVMAGDVNGYEQTPMMTHIKVEPETHHSMQAAPQHQNHMLNGFAQQTSICLNAQHQGAYADPTNYLLHQL</sequence>
<dbReference type="PROSITE" id="PS51507">
    <property type="entry name" value="IRF_2"/>
    <property type="match status" value="1"/>
</dbReference>
<dbReference type="KEGG" id="spu:115918232"/>
<dbReference type="PROSITE" id="PS00601">
    <property type="entry name" value="IRF_1"/>
    <property type="match status" value="1"/>
</dbReference>
<dbReference type="GO" id="GO:0006357">
    <property type="term" value="P:regulation of transcription by RNA polymerase II"/>
    <property type="evidence" value="ECO:0000318"/>
    <property type="project" value="GO_Central"/>
</dbReference>
<evidence type="ECO:0000256" key="1">
    <source>
        <dbReference type="ARBA" id="ARBA00004123"/>
    </source>
</evidence>
<keyword evidence="3" id="KW-0832">Ubl conjugation</keyword>
<dbReference type="InterPro" id="IPR001346">
    <property type="entry name" value="Interferon_reg_fact_DNA-bd_dom"/>
</dbReference>
<evidence type="ECO:0000256" key="6">
    <source>
        <dbReference type="ARBA" id="ARBA00023159"/>
    </source>
</evidence>
<evidence type="ECO:0000256" key="3">
    <source>
        <dbReference type="ARBA" id="ARBA00022843"/>
    </source>
</evidence>
<keyword evidence="7" id="KW-0804">Transcription</keyword>
<evidence type="ECO:0000256" key="8">
    <source>
        <dbReference type="ARBA" id="ARBA00023242"/>
    </source>
</evidence>
<dbReference type="InterPro" id="IPR036388">
    <property type="entry name" value="WH-like_DNA-bd_sf"/>
</dbReference>